<name>A0A6L2JC41_TANCI</name>
<comment type="caution">
    <text evidence="2">The sequence shown here is derived from an EMBL/GenBank/DDBJ whole genome shotgun (WGS) entry which is preliminary data.</text>
</comment>
<organism evidence="2">
    <name type="scientific">Tanacetum cinerariifolium</name>
    <name type="common">Dalmatian daisy</name>
    <name type="synonym">Chrysanthemum cinerariifolium</name>
    <dbReference type="NCBI Taxonomy" id="118510"/>
    <lineage>
        <taxon>Eukaryota</taxon>
        <taxon>Viridiplantae</taxon>
        <taxon>Streptophyta</taxon>
        <taxon>Embryophyta</taxon>
        <taxon>Tracheophyta</taxon>
        <taxon>Spermatophyta</taxon>
        <taxon>Magnoliopsida</taxon>
        <taxon>eudicotyledons</taxon>
        <taxon>Gunneridae</taxon>
        <taxon>Pentapetalae</taxon>
        <taxon>asterids</taxon>
        <taxon>campanulids</taxon>
        <taxon>Asterales</taxon>
        <taxon>Asteraceae</taxon>
        <taxon>Asteroideae</taxon>
        <taxon>Anthemideae</taxon>
        <taxon>Anthemidinae</taxon>
        <taxon>Tanacetum</taxon>
    </lineage>
</organism>
<evidence type="ECO:0000313" key="2">
    <source>
        <dbReference type="EMBL" id="GEU34272.1"/>
    </source>
</evidence>
<sequence length="145" mass="16121">MIQHWAPVVASAMGILYVLFITTSDTMATNMFHLYLKQDVAFPFESIEIEGKYVDNLSSLTSKRVVSVGPLVVDSVDVDSEQNNVIQWLDTKTTISTVFVSLGSDVPIIAIPMHLDESVKAWFVVEIEMGKEVEKNNKGVLMGLR</sequence>
<dbReference type="EMBL" id="BKCJ010000559">
    <property type="protein sequence ID" value="GEU34272.1"/>
    <property type="molecule type" value="Genomic_DNA"/>
</dbReference>
<evidence type="ECO:0000256" key="1">
    <source>
        <dbReference type="SAM" id="Phobius"/>
    </source>
</evidence>
<protein>
    <submittedName>
        <fullName evidence="2">Uncharacterized protein</fullName>
    </submittedName>
</protein>
<dbReference type="AlphaFoldDB" id="A0A6L2JC41"/>
<feature type="transmembrane region" description="Helical" evidence="1">
    <location>
        <begin position="6"/>
        <end position="28"/>
    </location>
</feature>
<proteinExistence type="predicted"/>
<keyword evidence="1" id="KW-0472">Membrane</keyword>
<dbReference type="Gene3D" id="3.40.50.2000">
    <property type="entry name" value="Glycogen Phosphorylase B"/>
    <property type="match status" value="1"/>
</dbReference>
<keyword evidence="1" id="KW-0812">Transmembrane</keyword>
<gene>
    <name evidence="2" type="ORF">Tci_006250</name>
</gene>
<accession>A0A6L2JC41</accession>
<keyword evidence="1" id="KW-1133">Transmembrane helix</keyword>
<dbReference type="SUPFAM" id="SSF53756">
    <property type="entry name" value="UDP-Glycosyltransferase/glycogen phosphorylase"/>
    <property type="match status" value="1"/>
</dbReference>
<reference evidence="2" key="1">
    <citation type="journal article" date="2019" name="Sci. Rep.">
        <title>Draft genome of Tanacetum cinerariifolium, the natural source of mosquito coil.</title>
        <authorList>
            <person name="Yamashiro T."/>
            <person name="Shiraishi A."/>
            <person name="Satake H."/>
            <person name="Nakayama K."/>
        </authorList>
    </citation>
    <scope>NUCLEOTIDE SEQUENCE</scope>
</reference>
<dbReference type="GO" id="GO:0008194">
    <property type="term" value="F:UDP-glycosyltransferase activity"/>
    <property type="evidence" value="ECO:0007669"/>
    <property type="project" value="UniProtKB-ARBA"/>
</dbReference>
<dbReference type="GO" id="GO:1901135">
    <property type="term" value="P:carbohydrate derivative metabolic process"/>
    <property type="evidence" value="ECO:0007669"/>
    <property type="project" value="UniProtKB-ARBA"/>
</dbReference>
<dbReference type="PANTHER" id="PTHR48044">
    <property type="entry name" value="GLYCOSYLTRANSFERASE"/>
    <property type="match status" value="1"/>
</dbReference>
<dbReference type="PANTHER" id="PTHR48044:SF29">
    <property type="entry name" value="GLYCOSYLTRANSFERASE"/>
    <property type="match status" value="1"/>
</dbReference>